<proteinExistence type="predicted"/>
<keyword evidence="3" id="KW-1185">Reference proteome</keyword>
<dbReference type="Gene3D" id="3.30.70.1060">
    <property type="entry name" value="Dimeric alpha+beta barrel"/>
    <property type="match status" value="1"/>
</dbReference>
<sequence>MASTSSAGTITPKLHVLQYDYVCDVVEKRKPHREAHLSFIGKQVENGNVLLGGAVGSPPTSALIIFRNLSSNEIEQFAKQDPYVINGIVTKYTVKPYMAVVGDNLLNDDLIKI</sequence>
<evidence type="ECO:0000313" key="3">
    <source>
        <dbReference type="Proteomes" id="UP000663832"/>
    </source>
</evidence>
<comment type="caution">
    <text evidence="2">The sequence shown here is derived from an EMBL/GenBank/DDBJ whole genome shotgun (WGS) entry which is preliminary data.</text>
</comment>
<dbReference type="InterPro" id="IPR005545">
    <property type="entry name" value="YCII"/>
</dbReference>
<name>A0A813NY92_9BILA</name>
<dbReference type="InterPro" id="IPR011008">
    <property type="entry name" value="Dimeric_a/b-barrel"/>
</dbReference>
<organism evidence="2 3">
    <name type="scientific">Adineta steineri</name>
    <dbReference type="NCBI Taxonomy" id="433720"/>
    <lineage>
        <taxon>Eukaryota</taxon>
        <taxon>Metazoa</taxon>
        <taxon>Spiralia</taxon>
        <taxon>Gnathifera</taxon>
        <taxon>Rotifera</taxon>
        <taxon>Eurotatoria</taxon>
        <taxon>Bdelloidea</taxon>
        <taxon>Adinetida</taxon>
        <taxon>Adinetidae</taxon>
        <taxon>Adineta</taxon>
    </lineage>
</organism>
<accession>A0A813NY92</accession>
<gene>
    <name evidence="2" type="ORF">QVE165_LOCUS1137</name>
</gene>
<feature type="domain" description="YCII-related" evidence="1">
    <location>
        <begin position="23"/>
        <end position="96"/>
    </location>
</feature>
<dbReference type="PANTHER" id="PTHR33606:SF3">
    <property type="entry name" value="PROTEIN YCII"/>
    <property type="match status" value="1"/>
</dbReference>
<dbReference type="OrthoDB" id="5519740at2759"/>
<dbReference type="Pfam" id="PF03795">
    <property type="entry name" value="YCII"/>
    <property type="match status" value="1"/>
</dbReference>
<evidence type="ECO:0000259" key="1">
    <source>
        <dbReference type="Pfam" id="PF03795"/>
    </source>
</evidence>
<dbReference type="InterPro" id="IPR051807">
    <property type="entry name" value="Sec-metab_biosynth-assoc"/>
</dbReference>
<evidence type="ECO:0000313" key="2">
    <source>
        <dbReference type="EMBL" id="CAF0744906.1"/>
    </source>
</evidence>
<dbReference type="PANTHER" id="PTHR33606">
    <property type="entry name" value="PROTEIN YCII"/>
    <property type="match status" value="1"/>
</dbReference>
<dbReference type="EMBL" id="CAJNOM010000003">
    <property type="protein sequence ID" value="CAF0744906.1"/>
    <property type="molecule type" value="Genomic_DNA"/>
</dbReference>
<protein>
    <recommendedName>
        <fullName evidence="1">YCII-related domain-containing protein</fullName>
    </recommendedName>
</protein>
<dbReference type="SUPFAM" id="SSF54909">
    <property type="entry name" value="Dimeric alpha+beta barrel"/>
    <property type="match status" value="1"/>
</dbReference>
<dbReference type="Proteomes" id="UP000663832">
    <property type="component" value="Unassembled WGS sequence"/>
</dbReference>
<dbReference type="AlphaFoldDB" id="A0A813NY92"/>
<reference evidence="2" key="1">
    <citation type="submission" date="2021-02" db="EMBL/GenBank/DDBJ databases">
        <authorList>
            <person name="Nowell W R."/>
        </authorList>
    </citation>
    <scope>NUCLEOTIDE SEQUENCE</scope>
</reference>